<dbReference type="Proteomes" id="UP000524387">
    <property type="component" value="Unassembled WGS sequence"/>
</dbReference>
<reference evidence="1 2" key="1">
    <citation type="submission" date="2019-04" db="EMBL/GenBank/DDBJ databases">
        <authorList>
            <consortium name="GenomeTrakr network: Whole genome sequencing for foodborne pathogen traceback"/>
        </authorList>
    </citation>
    <scope>NUCLEOTIDE SEQUENCE [LARGE SCALE GENOMIC DNA]</scope>
    <source>
        <strain evidence="1 2">CFSAN072502</strain>
    </source>
</reference>
<name>A0A7U8CJB8_LISMN</name>
<gene>
    <name evidence="1" type="ORF">CW895_13440</name>
</gene>
<evidence type="ECO:0000313" key="1">
    <source>
        <dbReference type="EMBL" id="EAG9354798.1"/>
    </source>
</evidence>
<dbReference type="AlphaFoldDB" id="A0A7U8CJB8"/>
<evidence type="ECO:0000313" key="2">
    <source>
        <dbReference type="Proteomes" id="UP000524387"/>
    </source>
</evidence>
<dbReference type="EMBL" id="AABEKN010000006">
    <property type="protein sequence ID" value="EAG9354798.1"/>
    <property type="molecule type" value="Genomic_DNA"/>
</dbReference>
<accession>A0A7U8CJB8</accession>
<protein>
    <submittedName>
        <fullName evidence="1">Uncharacterized protein</fullName>
    </submittedName>
</protein>
<comment type="caution">
    <text evidence="1">The sequence shown here is derived from an EMBL/GenBank/DDBJ whole genome shotgun (WGS) entry which is preliminary data.</text>
</comment>
<proteinExistence type="predicted"/>
<sequence length="100" mass="11495">MSVILKIDRWSFKTKREMIEEQVNLVRDKNDDVLRRLQEVDNQLSGQAAEAFTSSVLAMVLKTEKHLLSIEEGLKTFGEYLDEIREIETTVQNNIDGIGL</sequence>
<dbReference type="RefSeq" id="WP_003736413.1">
    <property type="nucleotide sequence ID" value="NZ_CP076669.1"/>
</dbReference>
<organism evidence="1 2">
    <name type="scientific">Listeria monocytogenes</name>
    <dbReference type="NCBI Taxonomy" id="1639"/>
    <lineage>
        <taxon>Bacteria</taxon>
        <taxon>Bacillati</taxon>
        <taxon>Bacillota</taxon>
        <taxon>Bacilli</taxon>
        <taxon>Bacillales</taxon>
        <taxon>Listeriaceae</taxon>
        <taxon>Listeria</taxon>
    </lineage>
</organism>